<feature type="transmembrane region" description="Helical" evidence="1">
    <location>
        <begin position="176"/>
        <end position="209"/>
    </location>
</feature>
<feature type="transmembrane region" description="Helical" evidence="1">
    <location>
        <begin position="82"/>
        <end position="101"/>
    </location>
</feature>
<evidence type="ECO:0000313" key="4">
    <source>
        <dbReference type="Proteomes" id="UP000185434"/>
    </source>
</evidence>
<keyword evidence="1" id="KW-0812">Transmembrane</keyword>
<gene>
    <name evidence="3" type="ORF">CFRA_07520</name>
</gene>
<organism evidence="3 4">
    <name type="scientific">Corynebacterium frankenforstense DSM 45800</name>
    <dbReference type="NCBI Taxonomy" id="1437875"/>
    <lineage>
        <taxon>Bacteria</taxon>
        <taxon>Bacillati</taxon>
        <taxon>Actinomycetota</taxon>
        <taxon>Actinomycetes</taxon>
        <taxon>Mycobacteriales</taxon>
        <taxon>Corynebacteriaceae</taxon>
        <taxon>Corynebacterium</taxon>
    </lineage>
</organism>
<dbReference type="STRING" id="1437875.CFRA_07520"/>
<feature type="transmembrane region" description="Helical" evidence="1">
    <location>
        <begin position="121"/>
        <end position="140"/>
    </location>
</feature>
<dbReference type="InterPro" id="IPR012867">
    <property type="entry name" value="DUF1648"/>
</dbReference>
<evidence type="ECO:0000259" key="2">
    <source>
        <dbReference type="Pfam" id="PF07853"/>
    </source>
</evidence>
<evidence type="ECO:0000256" key="1">
    <source>
        <dbReference type="SAM" id="Phobius"/>
    </source>
</evidence>
<feature type="transmembrane region" description="Helical" evidence="1">
    <location>
        <begin position="54"/>
        <end position="75"/>
    </location>
</feature>
<keyword evidence="1" id="KW-1133">Transmembrane helix</keyword>
<dbReference type="KEGG" id="cfk:CFRA_07520"/>
<feature type="domain" description="DUF1648" evidence="2">
    <location>
        <begin position="18"/>
        <end position="58"/>
    </location>
</feature>
<dbReference type="AlphaFoldDB" id="A0A1L7CTF5"/>
<dbReference type="Proteomes" id="UP000185434">
    <property type="component" value="Chromosome"/>
</dbReference>
<dbReference type="EMBL" id="CP009247">
    <property type="protein sequence ID" value="APT89133.1"/>
    <property type="molecule type" value="Genomic_DNA"/>
</dbReference>
<dbReference type="Pfam" id="PF07853">
    <property type="entry name" value="DUF1648"/>
    <property type="match status" value="1"/>
</dbReference>
<dbReference type="OrthoDB" id="4409194at2"/>
<evidence type="ECO:0000313" key="3">
    <source>
        <dbReference type="EMBL" id="APT89133.1"/>
    </source>
</evidence>
<name>A0A1L7CTF5_9CORY</name>
<sequence length="308" mass="31300">MTFTARYPLVTGGLGALVVAGAAVWSALRVPQSPDPAAIHFDLQGVADGFAAPWAAWAGMLALNVLLLAAFVATARVASSRWITATWAFSLGVTSAVQVGIATANAGLPDAAAARLEFSDFAATLLFGVGLAVFIGLVPPRPTIDDAARTPAPAEVPAGGAVAWAGAAVYPAGMRAFLVVLVLAMVALTIVTASLFALGATALTVAAVLFAGGWRLRADAAGLHYTGIFGWPDSLVPAAEIESAEVFELRPGQWGGWGYRTQPGATALVTRGGTALRLRLTGGRTFAATCSDPEGAAAVLNRYAGARA</sequence>
<reference evidence="3 4" key="1">
    <citation type="submission" date="2014-08" db="EMBL/GenBank/DDBJ databases">
        <title>Complete genome sequence of Corynebacterium frankenforstense ST18(T) (=DSM 45800(T)), isolated from raw cow milk.</title>
        <authorList>
            <person name="Ruckert C."/>
            <person name="Albersmeier A."/>
            <person name="Winkler A."/>
            <person name="Lipski A."/>
            <person name="Kalinowski J."/>
        </authorList>
    </citation>
    <scope>NUCLEOTIDE SEQUENCE [LARGE SCALE GENOMIC DNA]</scope>
    <source>
        <strain evidence="3 4">ST18</strain>
    </source>
</reference>
<dbReference type="RefSeq" id="WP_075664114.1">
    <property type="nucleotide sequence ID" value="NZ_CP009247.1"/>
</dbReference>
<keyword evidence="4" id="KW-1185">Reference proteome</keyword>
<proteinExistence type="predicted"/>
<protein>
    <recommendedName>
        <fullName evidence="2">DUF1648 domain-containing protein</fullName>
    </recommendedName>
</protein>
<feature type="transmembrane region" description="Helical" evidence="1">
    <location>
        <begin position="7"/>
        <end position="28"/>
    </location>
</feature>
<accession>A0A1L7CTF5</accession>
<keyword evidence="1" id="KW-0472">Membrane</keyword>